<organism evidence="1 2">
    <name type="scientific">Dreissena polymorpha</name>
    <name type="common">Zebra mussel</name>
    <name type="synonym">Mytilus polymorpha</name>
    <dbReference type="NCBI Taxonomy" id="45954"/>
    <lineage>
        <taxon>Eukaryota</taxon>
        <taxon>Metazoa</taxon>
        <taxon>Spiralia</taxon>
        <taxon>Lophotrochozoa</taxon>
        <taxon>Mollusca</taxon>
        <taxon>Bivalvia</taxon>
        <taxon>Autobranchia</taxon>
        <taxon>Heteroconchia</taxon>
        <taxon>Euheterodonta</taxon>
        <taxon>Imparidentia</taxon>
        <taxon>Neoheterodontei</taxon>
        <taxon>Myida</taxon>
        <taxon>Dreissenoidea</taxon>
        <taxon>Dreissenidae</taxon>
        <taxon>Dreissena</taxon>
    </lineage>
</organism>
<evidence type="ECO:0000313" key="1">
    <source>
        <dbReference type="EMBL" id="KAH3836128.1"/>
    </source>
</evidence>
<proteinExistence type="predicted"/>
<name>A0A9D4QM21_DREPO</name>
<evidence type="ECO:0000313" key="2">
    <source>
        <dbReference type="Proteomes" id="UP000828390"/>
    </source>
</evidence>
<comment type="caution">
    <text evidence="1">The sequence shown here is derived from an EMBL/GenBank/DDBJ whole genome shotgun (WGS) entry which is preliminary data.</text>
</comment>
<reference evidence="1" key="1">
    <citation type="journal article" date="2019" name="bioRxiv">
        <title>The Genome of the Zebra Mussel, Dreissena polymorpha: A Resource for Invasive Species Research.</title>
        <authorList>
            <person name="McCartney M.A."/>
            <person name="Auch B."/>
            <person name="Kono T."/>
            <person name="Mallez S."/>
            <person name="Zhang Y."/>
            <person name="Obille A."/>
            <person name="Becker A."/>
            <person name="Abrahante J.E."/>
            <person name="Garbe J."/>
            <person name="Badalamenti J.P."/>
            <person name="Herman A."/>
            <person name="Mangelson H."/>
            <person name="Liachko I."/>
            <person name="Sullivan S."/>
            <person name="Sone E.D."/>
            <person name="Koren S."/>
            <person name="Silverstein K.A.T."/>
            <person name="Beckman K.B."/>
            <person name="Gohl D.M."/>
        </authorList>
    </citation>
    <scope>NUCLEOTIDE SEQUENCE</scope>
    <source>
        <strain evidence="1">Duluth1</strain>
        <tissue evidence="1">Whole animal</tissue>
    </source>
</reference>
<accession>A0A9D4QM21</accession>
<gene>
    <name evidence="1" type="ORF">DPMN_109498</name>
</gene>
<protein>
    <submittedName>
        <fullName evidence="1">Uncharacterized protein</fullName>
    </submittedName>
</protein>
<dbReference type="Proteomes" id="UP000828390">
    <property type="component" value="Unassembled WGS sequence"/>
</dbReference>
<reference evidence="1" key="2">
    <citation type="submission" date="2020-11" db="EMBL/GenBank/DDBJ databases">
        <authorList>
            <person name="McCartney M.A."/>
            <person name="Auch B."/>
            <person name="Kono T."/>
            <person name="Mallez S."/>
            <person name="Becker A."/>
            <person name="Gohl D.M."/>
            <person name="Silverstein K.A.T."/>
            <person name="Koren S."/>
            <person name="Bechman K.B."/>
            <person name="Herman A."/>
            <person name="Abrahante J.E."/>
            <person name="Garbe J."/>
        </authorList>
    </citation>
    <scope>NUCLEOTIDE SEQUENCE</scope>
    <source>
        <strain evidence="1">Duluth1</strain>
        <tissue evidence="1">Whole animal</tissue>
    </source>
</reference>
<dbReference type="EMBL" id="JAIWYP010000004">
    <property type="protein sequence ID" value="KAH3836128.1"/>
    <property type="molecule type" value="Genomic_DNA"/>
</dbReference>
<keyword evidence="2" id="KW-1185">Reference proteome</keyword>
<dbReference type="AlphaFoldDB" id="A0A9D4QM21"/>
<sequence length="134" mass="15368">MIGRYENAYMRIGDVPDPSMRCRGFEWLRWKRDVIAYEHIDADNCSTKENLPGQRPQAKTDVWRAPYAKAPWSTSCPVSFSFWYQELVTGFFFSVAGDRTGPQKPVSGERTSHIITGDVTGYIPTYGGYDMVRR</sequence>